<evidence type="ECO:0000313" key="1">
    <source>
        <dbReference type="EMBL" id="PSK87520.1"/>
    </source>
</evidence>
<evidence type="ECO:0000313" key="2">
    <source>
        <dbReference type="Proteomes" id="UP000240542"/>
    </source>
</evidence>
<dbReference type="PANTHER" id="PTHR43434">
    <property type="entry name" value="PHOSPHOGLYCOLATE PHOSPHATASE"/>
    <property type="match status" value="1"/>
</dbReference>
<dbReference type="GO" id="GO:0006281">
    <property type="term" value="P:DNA repair"/>
    <property type="evidence" value="ECO:0007669"/>
    <property type="project" value="TreeGrafter"/>
</dbReference>
<dbReference type="OrthoDB" id="9781769at2"/>
<dbReference type="EMBL" id="PYGA01000031">
    <property type="protein sequence ID" value="PSK87520.1"/>
    <property type="molecule type" value="Genomic_DNA"/>
</dbReference>
<protein>
    <submittedName>
        <fullName evidence="1">Phosphoglycolate phosphatase-like HAD superfamily hydrolase</fullName>
    </submittedName>
</protein>
<keyword evidence="2" id="KW-1185">Reference proteome</keyword>
<dbReference type="Pfam" id="PF12710">
    <property type="entry name" value="HAD"/>
    <property type="match status" value="1"/>
</dbReference>
<dbReference type="SFLD" id="SFLDS00003">
    <property type="entry name" value="Haloacid_Dehalogenase"/>
    <property type="match status" value="1"/>
</dbReference>
<dbReference type="InterPro" id="IPR023198">
    <property type="entry name" value="PGP-like_dom2"/>
</dbReference>
<accession>A0A2P8CRD7</accession>
<dbReference type="SUPFAM" id="SSF56784">
    <property type="entry name" value="HAD-like"/>
    <property type="match status" value="1"/>
</dbReference>
<comment type="caution">
    <text evidence="1">The sequence shown here is derived from an EMBL/GenBank/DDBJ whole genome shotgun (WGS) entry which is preliminary data.</text>
</comment>
<dbReference type="AlphaFoldDB" id="A0A2P8CRD7"/>
<dbReference type="Proteomes" id="UP000240542">
    <property type="component" value="Unassembled WGS sequence"/>
</dbReference>
<dbReference type="SFLD" id="SFLDG01129">
    <property type="entry name" value="C1.5:_HAD__Beta-PGM__Phosphata"/>
    <property type="match status" value="1"/>
</dbReference>
<keyword evidence="1" id="KW-0378">Hydrolase</keyword>
<dbReference type="Gene3D" id="1.10.150.240">
    <property type="entry name" value="Putative phosphatase, domain 2"/>
    <property type="match status" value="1"/>
</dbReference>
<sequence>MPDTLLVLWDVDHTLIETRGVGGEVFAEAFEAATGRPLSAGMAKAAGHTEPVLLRKTLHLNGITDPGPEVFERFLREQADGYRRRQDRLRTQGRALPGVTEALQTLSRRQHIVQSVLTGNTRAAAEIKLAAFGLDRWLDFDLGAYGDDDDNRPALVEVAHRRTAEKLGKPISISQIVLIGDTPKDVEAALTSGARVLGVASGASSVEELRRAGADRVLASLADTDIVELLSELVEK</sequence>
<organism evidence="1 2">
    <name type="scientific">Murinocardiopsis flavida</name>
    <dbReference type="NCBI Taxonomy" id="645275"/>
    <lineage>
        <taxon>Bacteria</taxon>
        <taxon>Bacillati</taxon>
        <taxon>Actinomycetota</taxon>
        <taxon>Actinomycetes</taxon>
        <taxon>Streptosporangiales</taxon>
        <taxon>Nocardiopsidaceae</taxon>
        <taxon>Murinocardiopsis</taxon>
    </lineage>
</organism>
<dbReference type="InterPro" id="IPR050155">
    <property type="entry name" value="HAD-like_hydrolase_sf"/>
</dbReference>
<gene>
    <name evidence="1" type="ORF">CLV63_13173</name>
</gene>
<dbReference type="Gene3D" id="3.40.50.1000">
    <property type="entry name" value="HAD superfamily/HAD-like"/>
    <property type="match status" value="1"/>
</dbReference>
<dbReference type="PANTHER" id="PTHR43434:SF1">
    <property type="entry name" value="PHOSPHOGLYCOLATE PHOSPHATASE"/>
    <property type="match status" value="1"/>
</dbReference>
<dbReference type="GO" id="GO:0008967">
    <property type="term" value="F:phosphoglycolate phosphatase activity"/>
    <property type="evidence" value="ECO:0007669"/>
    <property type="project" value="TreeGrafter"/>
</dbReference>
<proteinExistence type="predicted"/>
<dbReference type="GO" id="GO:0005829">
    <property type="term" value="C:cytosol"/>
    <property type="evidence" value="ECO:0007669"/>
    <property type="project" value="TreeGrafter"/>
</dbReference>
<reference evidence="1 2" key="1">
    <citation type="submission" date="2018-03" db="EMBL/GenBank/DDBJ databases">
        <title>Genomic Encyclopedia of Archaeal and Bacterial Type Strains, Phase II (KMG-II): from individual species to whole genera.</title>
        <authorList>
            <person name="Goeker M."/>
        </authorList>
    </citation>
    <scope>NUCLEOTIDE SEQUENCE [LARGE SCALE GENOMIC DNA]</scope>
    <source>
        <strain evidence="1 2">DSM 45312</strain>
    </source>
</reference>
<dbReference type="InterPro" id="IPR036412">
    <property type="entry name" value="HAD-like_sf"/>
</dbReference>
<dbReference type="RefSeq" id="WP_017567556.1">
    <property type="nucleotide sequence ID" value="NZ_PYGA01000031.1"/>
</dbReference>
<dbReference type="InterPro" id="IPR023214">
    <property type="entry name" value="HAD_sf"/>
</dbReference>
<name>A0A2P8CRD7_9ACTN</name>